<keyword evidence="6" id="KW-1185">Reference proteome</keyword>
<dbReference type="EMBL" id="JAEHOE010000052">
    <property type="protein sequence ID" value="KAG2491588.1"/>
    <property type="molecule type" value="Genomic_DNA"/>
</dbReference>
<dbReference type="PANTHER" id="PTHR44329:SF214">
    <property type="entry name" value="PROTEIN KINASE DOMAIN-CONTAINING PROTEIN"/>
    <property type="match status" value="1"/>
</dbReference>
<organism evidence="5 6">
    <name type="scientific">Edaphochlamys debaryana</name>
    <dbReference type="NCBI Taxonomy" id="47281"/>
    <lineage>
        <taxon>Eukaryota</taxon>
        <taxon>Viridiplantae</taxon>
        <taxon>Chlorophyta</taxon>
        <taxon>core chlorophytes</taxon>
        <taxon>Chlorophyceae</taxon>
        <taxon>CS clade</taxon>
        <taxon>Chlamydomonadales</taxon>
        <taxon>Chlamydomonadales incertae sedis</taxon>
        <taxon>Edaphochlamys</taxon>
    </lineage>
</organism>
<proteinExistence type="predicted"/>
<dbReference type="PANTHER" id="PTHR44329">
    <property type="entry name" value="SERINE/THREONINE-PROTEIN KINASE TNNI3K-RELATED"/>
    <property type="match status" value="1"/>
</dbReference>
<dbReference type="Gene3D" id="3.30.200.20">
    <property type="entry name" value="Phosphorylase Kinase, domain 1"/>
    <property type="match status" value="1"/>
</dbReference>
<dbReference type="PROSITE" id="PS50011">
    <property type="entry name" value="PROTEIN_KINASE_DOM"/>
    <property type="match status" value="1"/>
</dbReference>
<protein>
    <recommendedName>
        <fullName evidence="4">Protein kinase domain-containing protein</fullName>
    </recommendedName>
</protein>
<feature type="binding site" evidence="1">
    <location>
        <position position="278"/>
    </location>
    <ligand>
        <name>ATP</name>
        <dbReference type="ChEBI" id="CHEBI:30616"/>
    </ligand>
</feature>
<dbReference type="InterPro" id="IPR011009">
    <property type="entry name" value="Kinase-like_dom_sf"/>
</dbReference>
<gene>
    <name evidence="5" type="ORF">HYH03_010155</name>
</gene>
<comment type="caution">
    <text evidence="5">The sequence shown here is derived from an EMBL/GenBank/DDBJ whole genome shotgun (WGS) entry which is preliminary data.</text>
</comment>
<dbReference type="Gene3D" id="1.10.510.10">
    <property type="entry name" value="Transferase(Phosphotransferase) domain 1"/>
    <property type="match status" value="1"/>
</dbReference>
<evidence type="ECO:0000259" key="4">
    <source>
        <dbReference type="PROSITE" id="PS50011"/>
    </source>
</evidence>
<sequence>MTAPIPWFDRYVRDVDAALAAKPPAAELDRPPASPLAAATDAPSGQSSTAAGADHMATVAIAAGVAAGGVAAACALGLGLFVWIRRRRRAAASRNSSDAGSMFTKITLGPPQGSPAATVKLTTPGESGEGNECAASMAPRTESSTSAEVRIVRPSSLTSASGTHVAGYSDGSGSTPRDQSLPIEPAKPGVSRASAVLESANCLITEGTPYRSGIEVTFQLQVSGAEPEAGHQAPQHAPTDGYLPAPIPIVRLTPQVLGKGGFGRVFAGEMGDQPVAVKLIAEDLDKLPSSEAALVAKSFEQELEVLARCTHPCIVRVLAACAKPPRPCIVMERMETSLERMLYGGPDALLPLPVVIHIALEVARGLEYLHPTVLHRELKPGNVLINNPDSPKPVVKITDPLRRPAAAELVKRLLVIQQDLHRAAAELHKRLLPSALDPPALGASGGAAAQPPAGARAEATNAATMSEGSSASGLTDNLGSKSGCAGRKASAAESGAALGSGRSRLCAQQAAAAAQLQAFARGLLAMTQHPVITSRAARQVESIPEVEEEHELREAD</sequence>
<dbReference type="InterPro" id="IPR051681">
    <property type="entry name" value="Ser/Thr_Kinases-Pseudokinases"/>
</dbReference>
<accession>A0A835XYY4</accession>
<dbReference type="OrthoDB" id="536504at2759"/>
<feature type="domain" description="Protein kinase" evidence="4">
    <location>
        <begin position="251"/>
        <end position="556"/>
    </location>
</feature>
<name>A0A835XYY4_9CHLO</name>
<dbReference type="GO" id="GO:0004674">
    <property type="term" value="F:protein serine/threonine kinase activity"/>
    <property type="evidence" value="ECO:0007669"/>
    <property type="project" value="TreeGrafter"/>
</dbReference>
<keyword evidence="3" id="KW-1133">Transmembrane helix</keyword>
<feature type="transmembrane region" description="Helical" evidence="3">
    <location>
        <begin position="59"/>
        <end position="84"/>
    </location>
</feature>
<feature type="compositionally biased region" description="Low complexity" evidence="2">
    <location>
        <begin position="442"/>
        <end position="463"/>
    </location>
</feature>
<dbReference type="PROSITE" id="PS00107">
    <property type="entry name" value="PROTEIN_KINASE_ATP"/>
    <property type="match status" value="1"/>
</dbReference>
<feature type="compositionally biased region" description="Polar residues" evidence="2">
    <location>
        <begin position="464"/>
        <end position="480"/>
    </location>
</feature>
<dbReference type="InterPro" id="IPR000719">
    <property type="entry name" value="Prot_kinase_dom"/>
</dbReference>
<feature type="region of interest" description="Disordered" evidence="2">
    <location>
        <begin position="24"/>
        <end position="50"/>
    </location>
</feature>
<keyword evidence="3" id="KW-0472">Membrane</keyword>
<evidence type="ECO:0000256" key="3">
    <source>
        <dbReference type="SAM" id="Phobius"/>
    </source>
</evidence>
<feature type="region of interest" description="Disordered" evidence="2">
    <location>
        <begin position="93"/>
        <end position="187"/>
    </location>
</feature>
<dbReference type="InterPro" id="IPR017441">
    <property type="entry name" value="Protein_kinase_ATP_BS"/>
</dbReference>
<evidence type="ECO:0000256" key="2">
    <source>
        <dbReference type="SAM" id="MobiDB-lite"/>
    </source>
</evidence>
<feature type="region of interest" description="Disordered" evidence="2">
    <location>
        <begin position="442"/>
        <end position="486"/>
    </location>
</feature>
<keyword evidence="1" id="KW-0547">Nucleotide-binding</keyword>
<keyword evidence="3" id="KW-0812">Transmembrane</keyword>
<dbReference type="AlphaFoldDB" id="A0A835XYY4"/>
<evidence type="ECO:0000256" key="1">
    <source>
        <dbReference type="PROSITE-ProRule" id="PRU10141"/>
    </source>
</evidence>
<dbReference type="Proteomes" id="UP000612055">
    <property type="component" value="Unassembled WGS sequence"/>
</dbReference>
<dbReference type="SUPFAM" id="SSF56112">
    <property type="entry name" value="Protein kinase-like (PK-like)"/>
    <property type="match status" value="1"/>
</dbReference>
<reference evidence="5" key="1">
    <citation type="journal article" date="2020" name="bioRxiv">
        <title>Comparative genomics of Chlamydomonas.</title>
        <authorList>
            <person name="Craig R.J."/>
            <person name="Hasan A.R."/>
            <person name="Ness R.W."/>
            <person name="Keightley P.D."/>
        </authorList>
    </citation>
    <scope>NUCLEOTIDE SEQUENCE</scope>
    <source>
        <strain evidence="5">CCAP 11/70</strain>
    </source>
</reference>
<dbReference type="GO" id="GO:0005524">
    <property type="term" value="F:ATP binding"/>
    <property type="evidence" value="ECO:0007669"/>
    <property type="project" value="UniProtKB-UniRule"/>
</dbReference>
<keyword evidence="1" id="KW-0067">ATP-binding</keyword>
<evidence type="ECO:0000313" key="6">
    <source>
        <dbReference type="Proteomes" id="UP000612055"/>
    </source>
</evidence>
<dbReference type="Pfam" id="PF00069">
    <property type="entry name" value="Pkinase"/>
    <property type="match status" value="1"/>
</dbReference>
<evidence type="ECO:0000313" key="5">
    <source>
        <dbReference type="EMBL" id="KAG2491588.1"/>
    </source>
</evidence>